<dbReference type="Pfam" id="PF00564">
    <property type="entry name" value="PB1"/>
    <property type="match status" value="1"/>
</dbReference>
<evidence type="ECO:0000256" key="1">
    <source>
        <dbReference type="SAM" id="MobiDB-lite"/>
    </source>
</evidence>
<dbReference type="SUPFAM" id="SSF54277">
    <property type="entry name" value="CAD &amp; PB1 domains"/>
    <property type="match status" value="1"/>
</dbReference>
<dbReference type="Gene3D" id="3.10.20.90">
    <property type="entry name" value="Phosphatidylinositol 3-kinase Catalytic Subunit, Chain A, domain 1"/>
    <property type="match status" value="1"/>
</dbReference>
<dbReference type="EMBL" id="QCYY01002757">
    <property type="protein sequence ID" value="ROT67795.1"/>
    <property type="molecule type" value="Genomic_DNA"/>
</dbReference>
<sequence length="379" mass="41690">MKYGIEVSPDETPPKGREEGEMREEVRKNPDGEADPTTMASPVHSRLAGMKLEEAADAVVFSIQFYGKTIGEVGLMDQDLSELDWKKFKSYLFQNLLSINQQDNICVSYSDEEGDKLPIESDEEYREALKVAKKKAEMHDKMVLDITRQGGLPTVLSFVSSGIKKVGSSPPKERGMSFFKASSPPKESGGFMAKDWKPFPPFFMPDKGPIPGHVQGMWGYDCDEALECDKPHHTTTTATTTTTTTTTTAMSAPRTDCKKGPPVRSLRNSPPNLLFKFEAPSPNIKSEPPHSATTSQAVFGAGTGGSAGGGARSKVPQEATQRPEQPPAWFTTYMEKFRKEISEEVSECVMEKVSGMIKEMKFPSTPRKSNIRVSSSSHS</sequence>
<accession>A0A3R7Q3S2</accession>
<dbReference type="InterPro" id="IPR000270">
    <property type="entry name" value="PB1_dom"/>
</dbReference>
<feature type="compositionally biased region" description="Low complexity" evidence="1">
    <location>
        <begin position="236"/>
        <end position="249"/>
    </location>
</feature>
<gene>
    <name evidence="3" type="ORF">C7M84_014083</name>
</gene>
<evidence type="ECO:0000313" key="4">
    <source>
        <dbReference type="Proteomes" id="UP000283509"/>
    </source>
</evidence>
<evidence type="ECO:0000259" key="2">
    <source>
        <dbReference type="Pfam" id="PF00564"/>
    </source>
</evidence>
<reference evidence="3 4" key="1">
    <citation type="submission" date="2018-04" db="EMBL/GenBank/DDBJ databases">
        <authorList>
            <person name="Zhang X."/>
            <person name="Yuan J."/>
            <person name="Li F."/>
            <person name="Xiang J."/>
        </authorList>
    </citation>
    <scope>NUCLEOTIDE SEQUENCE [LARGE SCALE GENOMIC DNA]</scope>
    <source>
        <tissue evidence="3">Muscle</tissue>
    </source>
</reference>
<dbReference type="OrthoDB" id="6355654at2759"/>
<dbReference type="Proteomes" id="UP000283509">
    <property type="component" value="Unassembled WGS sequence"/>
</dbReference>
<feature type="domain" description="PB1" evidence="2">
    <location>
        <begin position="103"/>
        <end position="134"/>
    </location>
</feature>
<feature type="region of interest" description="Disordered" evidence="1">
    <location>
        <begin position="1"/>
        <end position="40"/>
    </location>
</feature>
<organism evidence="3 4">
    <name type="scientific">Penaeus vannamei</name>
    <name type="common">Whiteleg shrimp</name>
    <name type="synonym">Litopenaeus vannamei</name>
    <dbReference type="NCBI Taxonomy" id="6689"/>
    <lineage>
        <taxon>Eukaryota</taxon>
        <taxon>Metazoa</taxon>
        <taxon>Ecdysozoa</taxon>
        <taxon>Arthropoda</taxon>
        <taxon>Crustacea</taxon>
        <taxon>Multicrustacea</taxon>
        <taxon>Malacostraca</taxon>
        <taxon>Eumalacostraca</taxon>
        <taxon>Eucarida</taxon>
        <taxon>Decapoda</taxon>
        <taxon>Dendrobranchiata</taxon>
        <taxon>Penaeoidea</taxon>
        <taxon>Penaeidae</taxon>
        <taxon>Penaeus</taxon>
    </lineage>
</organism>
<proteinExistence type="predicted"/>
<evidence type="ECO:0000313" key="3">
    <source>
        <dbReference type="EMBL" id="ROT67795.1"/>
    </source>
</evidence>
<feature type="compositionally biased region" description="Basic and acidic residues" evidence="1">
    <location>
        <begin position="12"/>
        <end position="31"/>
    </location>
</feature>
<keyword evidence="4" id="KW-1185">Reference proteome</keyword>
<feature type="region of interest" description="Disordered" evidence="1">
    <location>
        <begin position="283"/>
        <end position="328"/>
    </location>
</feature>
<feature type="region of interest" description="Disordered" evidence="1">
    <location>
        <begin position="236"/>
        <end position="271"/>
    </location>
</feature>
<comment type="caution">
    <text evidence="3">The sequence shown here is derived from an EMBL/GenBank/DDBJ whole genome shotgun (WGS) entry which is preliminary data.</text>
</comment>
<name>A0A3R7Q3S2_PENVA</name>
<reference evidence="3 4" key="2">
    <citation type="submission" date="2019-01" db="EMBL/GenBank/DDBJ databases">
        <title>The decoding of complex shrimp genome reveals the adaptation for benthos swimmer, frequently molting mechanism and breeding impact on genome.</title>
        <authorList>
            <person name="Sun Y."/>
            <person name="Gao Y."/>
            <person name="Yu Y."/>
        </authorList>
    </citation>
    <scope>NUCLEOTIDE SEQUENCE [LARGE SCALE GENOMIC DNA]</scope>
    <source>
        <tissue evidence="3">Muscle</tissue>
    </source>
</reference>
<feature type="compositionally biased region" description="Gly residues" evidence="1">
    <location>
        <begin position="301"/>
        <end position="311"/>
    </location>
</feature>
<dbReference type="AlphaFoldDB" id="A0A3R7Q3S2"/>
<protein>
    <recommendedName>
        <fullName evidence="2">PB1 domain-containing protein</fullName>
    </recommendedName>
</protein>